<feature type="compositionally biased region" description="Basic and acidic residues" evidence="1">
    <location>
        <begin position="390"/>
        <end position="406"/>
    </location>
</feature>
<feature type="region of interest" description="Disordered" evidence="1">
    <location>
        <begin position="57"/>
        <end position="725"/>
    </location>
</feature>
<name>A0A914CXD5_9BILA</name>
<feature type="compositionally biased region" description="Basic and acidic residues" evidence="1">
    <location>
        <begin position="88"/>
        <end position="118"/>
    </location>
</feature>
<feature type="compositionally biased region" description="Basic residues" evidence="1">
    <location>
        <begin position="1"/>
        <end position="22"/>
    </location>
</feature>
<feature type="compositionally biased region" description="Basic and acidic residues" evidence="1">
    <location>
        <begin position="165"/>
        <end position="178"/>
    </location>
</feature>
<protein>
    <submittedName>
        <fullName evidence="3">Nucleolar protein 16</fullName>
    </submittedName>
</protein>
<evidence type="ECO:0000313" key="2">
    <source>
        <dbReference type="Proteomes" id="UP000887540"/>
    </source>
</evidence>
<dbReference type="Proteomes" id="UP000887540">
    <property type="component" value="Unplaced"/>
</dbReference>
<dbReference type="Pfam" id="PF09420">
    <property type="entry name" value="Nop16"/>
    <property type="match status" value="1"/>
</dbReference>
<evidence type="ECO:0000313" key="3">
    <source>
        <dbReference type="WBParaSite" id="ACRNAN_scaffold1488.g32437.t1"/>
    </source>
</evidence>
<feature type="compositionally biased region" description="Basic residues" evidence="1">
    <location>
        <begin position="346"/>
        <end position="355"/>
    </location>
</feature>
<organism evidence="2 3">
    <name type="scientific">Acrobeloides nanus</name>
    <dbReference type="NCBI Taxonomy" id="290746"/>
    <lineage>
        <taxon>Eukaryota</taxon>
        <taxon>Metazoa</taxon>
        <taxon>Ecdysozoa</taxon>
        <taxon>Nematoda</taxon>
        <taxon>Chromadorea</taxon>
        <taxon>Rhabditida</taxon>
        <taxon>Tylenchina</taxon>
        <taxon>Cephalobomorpha</taxon>
        <taxon>Cephaloboidea</taxon>
        <taxon>Cephalobidae</taxon>
        <taxon>Acrobeloides</taxon>
    </lineage>
</organism>
<reference evidence="3" key="1">
    <citation type="submission" date="2022-11" db="UniProtKB">
        <authorList>
            <consortium name="WormBaseParasite"/>
        </authorList>
    </citation>
    <scope>IDENTIFICATION</scope>
</reference>
<feature type="compositionally biased region" description="Basic and acidic residues" evidence="1">
    <location>
        <begin position="499"/>
        <end position="530"/>
    </location>
</feature>
<feature type="compositionally biased region" description="Polar residues" evidence="1">
    <location>
        <begin position="262"/>
        <end position="287"/>
    </location>
</feature>
<feature type="compositionally biased region" description="Basic and acidic residues" evidence="1">
    <location>
        <begin position="589"/>
        <end position="608"/>
    </location>
</feature>
<feature type="compositionally biased region" description="Basic residues" evidence="1">
    <location>
        <begin position="625"/>
        <end position="638"/>
    </location>
</feature>
<feature type="compositionally biased region" description="Basic and acidic residues" evidence="1">
    <location>
        <begin position="540"/>
        <end position="550"/>
    </location>
</feature>
<feature type="region of interest" description="Disordered" evidence="1">
    <location>
        <begin position="1"/>
        <end position="23"/>
    </location>
</feature>
<feature type="compositionally biased region" description="Basic and acidic residues" evidence="1">
    <location>
        <begin position="615"/>
        <end position="624"/>
    </location>
</feature>
<proteinExistence type="predicted"/>
<feature type="compositionally biased region" description="Basic and acidic residues" evidence="1">
    <location>
        <begin position="427"/>
        <end position="444"/>
    </location>
</feature>
<accession>A0A914CXD5</accession>
<feature type="compositionally biased region" description="Basic and acidic residues" evidence="1">
    <location>
        <begin position="356"/>
        <end position="369"/>
    </location>
</feature>
<keyword evidence="2" id="KW-1185">Reference proteome</keyword>
<feature type="compositionally biased region" description="Basic and acidic residues" evidence="1">
    <location>
        <begin position="560"/>
        <end position="570"/>
    </location>
</feature>
<evidence type="ECO:0000256" key="1">
    <source>
        <dbReference type="SAM" id="MobiDB-lite"/>
    </source>
</evidence>
<dbReference type="AlphaFoldDB" id="A0A914CXD5"/>
<feature type="compositionally biased region" description="Polar residues" evidence="1">
    <location>
        <begin position="203"/>
        <end position="223"/>
    </location>
</feature>
<dbReference type="InterPro" id="IPR019002">
    <property type="entry name" value="Ribosome_biogenesis_Nop16"/>
</dbReference>
<feature type="compositionally biased region" description="Basic and acidic residues" evidence="1">
    <location>
        <begin position="246"/>
        <end position="255"/>
    </location>
</feature>
<feature type="compositionally biased region" description="Polar residues" evidence="1">
    <location>
        <begin position="234"/>
        <end position="245"/>
    </location>
</feature>
<feature type="compositionally biased region" description="Basic and acidic residues" evidence="1">
    <location>
        <begin position="301"/>
        <end position="316"/>
    </location>
</feature>
<feature type="compositionally biased region" description="Polar residues" evidence="1">
    <location>
        <begin position="179"/>
        <end position="195"/>
    </location>
</feature>
<feature type="compositionally biased region" description="Polar residues" evidence="1">
    <location>
        <begin position="131"/>
        <end position="142"/>
    </location>
</feature>
<dbReference type="WBParaSite" id="ACRNAN_scaffold1488.g32437.t1">
    <property type="protein sequence ID" value="ACRNAN_scaffold1488.g32437.t1"/>
    <property type="gene ID" value="ACRNAN_scaffold1488.g32437"/>
</dbReference>
<sequence>MRSQKRVKRTSKCRYTRRKAHQKAAFIKERLDRSNWISTTMTAEPSKVVVHLAAVLAPKTEVYDKPPREKKQKQPKPKAEPQPTTSQKSEEKKQKKQAKIEKKQLEAQLEKKETKPTKSEPVPATPVIEQLAQTSEKPQPNAKSKGKNKKEKKDQEPNASPSNEEALKRLNEELRVDVEQTSNLHNGVQMKSSVDSGVDVQLYNDSQPSKSPDKASSNESSISEVPEIDDIPKTPTSTPAEYQDQTQREPSREADFAINVPKTPTSTPAEFQDPFLQQHQTDFSQLDSLKFEPGSVEEEEKLEKIEVKQNEQEKPSQPDSVVQEDGVELAQEAFPDEDEVKEAKAGKSKKNKKEKKQVVEEKKEEKPVEEVVTTHNEEAKHDKKNKKDKKQIQELVEEKKEVKPVEEVNTTHNEETKQDKKNKKDKKKESESKHDKESEPKQEKEDIEEPFVKLSHVLGNMESEQEKPDEVVAVAMPVVEEPAKDETKQSKKNKKDKKHRESQESHVLSEQEKPVVEESHEVVEKVEESKKGKKDKKQRKSESEVAKVAEEVQEPQVQVEEEKPAVHEVNEEPVVPQTKKDKKKKGNQRKSESETVQEEHKVTEEPVHVEPVVPENHHEQEPQQHHHKRGNKKNKKNRKSESENVVIADEAQEAQEDQSTQQDLNGWAEVPTTKKNKKNQKSDTIQVAVEAEHTSQEAPASPIEGQTPEETAKVEAAAPQPAEQPNVEVNGHAKQLTNGFHGEPSAEDLEVAHLAHNGMSHAENEKTKFAQSVAHLVDHVQHMLHDDIHSTILTSTVHSASSKAILYKIDPIQPLLLPERRVDSPRVRYRRLLAKDVHFLAKMMEKYGEDYESMAKDPENFIHDSARGLQRKMRIFKESPQFDEYLQARAEGRPIESVQ</sequence>
<feature type="compositionally biased region" description="Low complexity" evidence="1">
    <location>
        <begin position="471"/>
        <end position="480"/>
    </location>
</feature>
<feature type="compositionally biased region" description="Low complexity" evidence="1">
    <location>
        <begin position="715"/>
        <end position="725"/>
    </location>
</feature>